<gene>
    <name evidence="1" type="primary">lptD</name>
    <name evidence="4" type="ORF">DX908_03620</name>
</gene>
<dbReference type="InterPro" id="IPR007543">
    <property type="entry name" value="LptD_C"/>
</dbReference>
<comment type="function">
    <text evidence="1">Involved in the assembly of lipopolysaccharide (LPS) at the surface of the outer membrane.</text>
</comment>
<evidence type="ECO:0000259" key="2">
    <source>
        <dbReference type="Pfam" id="PF04453"/>
    </source>
</evidence>
<feature type="domain" description="LptD C-terminal" evidence="2">
    <location>
        <begin position="344"/>
        <end position="747"/>
    </location>
</feature>
<dbReference type="PANTHER" id="PTHR30189:SF1">
    <property type="entry name" value="LPS-ASSEMBLY PROTEIN LPTD"/>
    <property type="match status" value="1"/>
</dbReference>
<evidence type="ECO:0000313" key="5">
    <source>
        <dbReference type="Proteomes" id="UP000264589"/>
    </source>
</evidence>
<dbReference type="GO" id="GO:1990351">
    <property type="term" value="C:transporter complex"/>
    <property type="evidence" value="ECO:0007669"/>
    <property type="project" value="TreeGrafter"/>
</dbReference>
<accession>A0A371RG66</accession>
<proteinExistence type="inferred from homology"/>
<keyword evidence="5" id="KW-1185">Reference proteome</keyword>
<dbReference type="PANTHER" id="PTHR30189">
    <property type="entry name" value="LPS-ASSEMBLY PROTEIN"/>
    <property type="match status" value="1"/>
</dbReference>
<dbReference type="GO" id="GO:0015920">
    <property type="term" value="P:lipopolysaccharide transport"/>
    <property type="evidence" value="ECO:0007669"/>
    <property type="project" value="InterPro"/>
</dbReference>
<dbReference type="Pfam" id="PF19838">
    <property type="entry name" value="LptD_2"/>
    <property type="match status" value="1"/>
</dbReference>
<evidence type="ECO:0000256" key="1">
    <source>
        <dbReference type="HAMAP-Rule" id="MF_01411"/>
    </source>
</evidence>
<dbReference type="GO" id="GO:0043165">
    <property type="term" value="P:Gram-negative-bacterium-type cell outer membrane assembly"/>
    <property type="evidence" value="ECO:0007669"/>
    <property type="project" value="UniProtKB-UniRule"/>
</dbReference>
<comment type="subunit">
    <text evidence="1">Component of the lipopolysaccharide transport and assembly complex.</text>
</comment>
<feature type="signal peptide" evidence="1">
    <location>
        <begin position="1"/>
        <end position="48"/>
    </location>
</feature>
<dbReference type="EMBL" id="QUQO01000001">
    <property type="protein sequence ID" value="RFB04453.1"/>
    <property type="molecule type" value="Genomic_DNA"/>
</dbReference>
<keyword evidence="1" id="KW-0998">Cell outer membrane</keyword>
<feature type="domain" description="LPS-assembly protein LptD central" evidence="3">
    <location>
        <begin position="220"/>
        <end position="280"/>
    </location>
</feature>
<dbReference type="InterPro" id="IPR050218">
    <property type="entry name" value="LptD"/>
</dbReference>
<dbReference type="Proteomes" id="UP000264589">
    <property type="component" value="Unassembled WGS sequence"/>
</dbReference>
<dbReference type="AlphaFoldDB" id="A0A371RG66"/>
<comment type="similarity">
    <text evidence="1">Belongs to the LptD family.</text>
</comment>
<sequence precursor="true">MVFRPAGEWRKEPNRGANACRWGKGRVLMAASRGVIAFCLLGAGSAAAATVAVQDIVVTDREDKDSVLFTADTISRLDETSPVEAKGNVRAFFGEQSLMADQVTYNPVTDIVTATGNVVIYDADGQIYFAEAVELTGDLRDGIATNFGALIAEENRLVGSSVVRRSTGVNTIEDGAFTACKVCREDGSDKIPTWEVKAVRVTQDKNEQMIRFHHATIKAFGVPVFYTPYFEFPDPSVKRKSGFLAPSIGNSSRAGFEIELPYYWAISDYQDVTFSPRYTEELGTLWKGEYRINTHDGGLIVQAGIIDPEGVVRNNSGQIVVVSEQSQSQLNSYMNNAYGDVGPRFHVFAKGYREFDGGWTARFDIDHVSDKTYLRTYDIEPEDELREAIDILQPDRLENVVSFTKLTDDTYTDISTIMFQSLRGADDNDFNAHALPRIRHERRYEMPVLGGDVTFGGNFLMLNREEGLDSMRAIAKATYDKVHTTKHGHRLRGFAELRGDAYRYRDSDLGVQACRNDGRTSNVNGMIVDNYDLCREFLPRDGTDDGYSVTRFLPTAGLEWSFPLAKFTGNASYIIEPRIQLVASPQEDFTDDIFNEDSAFFEFDAITLFDWNKSTGFDQWEDGQRMNMGIAASANYTNGLNISGAFGQQLRTEDSLQFDEDTGLGDTNSDYVGEINAGYGRVFSMTNRFRIDDEDGTLRRLETALRGRAGPFSTGVRYVRTEAFEEINDQRDENLTVSAFYKITDRWTTGGIWREDLDEGRTTTQQWTIQYSDDCTIFSLDYRRDNRLADGLEDNESLTFNVDVIGF</sequence>
<feature type="chain" id="PRO_5017092449" description="LPS-assembly protein LptD" evidence="1">
    <location>
        <begin position="49"/>
        <end position="807"/>
    </location>
</feature>
<comment type="subcellular location">
    <subcellularLocation>
        <location evidence="1">Cell outer membrane</location>
    </subcellularLocation>
</comment>
<name>A0A371RG66_9PROT</name>
<dbReference type="GO" id="GO:0009279">
    <property type="term" value="C:cell outer membrane"/>
    <property type="evidence" value="ECO:0007669"/>
    <property type="project" value="UniProtKB-SubCell"/>
</dbReference>
<evidence type="ECO:0000259" key="3">
    <source>
        <dbReference type="Pfam" id="PF19838"/>
    </source>
</evidence>
<protein>
    <recommendedName>
        <fullName evidence="1">LPS-assembly protein LptD</fullName>
    </recommendedName>
</protein>
<comment type="caution">
    <text evidence="4">The sequence shown here is derived from an EMBL/GenBank/DDBJ whole genome shotgun (WGS) entry which is preliminary data.</text>
</comment>
<keyword evidence="1" id="KW-0732">Signal</keyword>
<comment type="caution">
    <text evidence="1">Lacks conserved residue(s) required for the propagation of feature annotation.</text>
</comment>
<dbReference type="InterPro" id="IPR045659">
    <property type="entry name" value="LptD_2"/>
</dbReference>
<dbReference type="HAMAP" id="MF_01411">
    <property type="entry name" value="LPS_assembly_LptD"/>
    <property type="match status" value="1"/>
</dbReference>
<keyword evidence="1" id="KW-0472">Membrane</keyword>
<dbReference type="InterPro" id="IPR020889">
    <property type="entry name" value="LipoPS_assembly_LptD"/>
</dbReference>
<reference evidence="4 5" key="1">
    <citation type="submission" date="2018-08" db="EMBL/GenBank/DDBJ databases">
        <title>Parvularcula sp. SM1705, isolated from surface water of the South Sea China.</title>
        <authorList>
            <person name="Sun L."/>
        </authorList>
    </citation>
    <scope>NUCLEOTIDE SEQUENCE [LARGE SCALE GENOMIC DNA]</scope>
    <source>
        <strain evidence="4 5">SM1705</strain>
    </source>
</reference>
<evidence type="ECO:0000313" key="4">
    <source>
        <dbReference type="EMBL" id="RFB04453.1"/>
    </source>
</evidence>
<dbReference type="FunCoup" id="A0A371RG66">
    <property type="interactions" value="113"/>
</dbReference>
<organism evidence="4 5">
    <name type="scientific">Parvularcula marina</name>
    <dbReference type="NCBI Taxonomy" id="2292771"/>
    <lineage>
        <taxon>Bacteria</taxon>
        <taxon>Pseudomonadati</taxon>
        <taxon>Pseudomonadota</taxon>
        <taxon>Alphaproteobacteria</taxon>
        <taxon>Parvularculales</taxon>
        <taxon>Parvularculaceae</taxon>
        <taxon>Parvularcula</taxon>
    </lineage>
</organism>
<dbReference type="Pfam" id="PF04453">
    <property type="entry name" value="LptD"/>
    <property type="match status" value="1"/>
</dbReference>
<dbReference type="InParanoid" id="A0A371RG66"/>